<keyword evidence="2" id="KW-1185">Reference proteome</keyword>
<protein>
    <submittedName>
        <fullName evidence="1">rRNA methyltransferase</fullName>
    </submittedName>
</protein>
<evidence type="ECO:0000313" key="1">
    <source>
        <dbReference type="EMBL" id="MFC5543128.1"/>
    </source>
</evidence>
<evidence type="ECO:0000313" key="2">
    <source>
        <dbReference type="Proteomes" id="UP001595978"/>
    </source>
</evidence>
<comment type="caution">
    <text evidence="1">The sequence shown here is derived from an EMBL/GenBank/DDBJ whole genome shotgun (WGS) entry which is preliminary data.</text>
</comment>
<reference evidence="2" key="1">
    <citation type="journal article" date="2019" name="Int. J. Syst. Evol. Microbiol.">
        <title>The Global Catalogue of Microorganisms (GCM) 10K type strain sequencing project: providing services to taxonomists for standard genome sequencing and annotation.</title>
        <authorList>
            <consortium name="The Broad Institute Genomics Platform"/>
            <consortium name="The Broad Institute Genome Sequencing Center for Infectious Disease"/>
            <person name="Wu L."/>
            <person name="Ma J."/>
        </authorList>
    </citation>
    <scope>NUCLEOTIDE SEQUENCE [LARGE SCALE GENOMIC DNA]</scope>
    <source>
        <strain evidence="2">CCUG 56331</strain>
    </source>
</reference>
<dbReference type="RefSeq" id="WP_342581429.1">
    <property type="nucleotide sequence ID" value="NZ_JBHSNQ010000190.1"/>
</dbReference>
<dbReference type="Proteomes" id="UP001595978">
    <property type="component" value="Unassembled WGS sequence"/>
</dbReference>
<proteinExistence type="predicted"/>
<name>A0ABW0RGR2_9BACL</name>
<dbReference type="GO" id="GO:0032259">
    <property type="term" value="P:methylation"/>
    <property type="evidence" value="ECO:0007669"/>
    <property type="project" value="UniProtKB-KW"/>
</dbReference>
<organism evidence="1 2">
    <name type="scientific">Ureibacillus suwonensis</name>
    <dbReference type="NCBI Taxonomy" id="313007"/>
    <lineage>
        <taxon>Bacteria</taxon>
        <taxon>Bacillati</taxon>
        <taxon>Bacillota</taxon>
        <taxon>Bacilli</taxon>
        <taxon>Bacillales</taxon>
        <taxon>Caryophanaceae</taxon>
        <taxon>Ureibacillus</taxon>
    </lineage>
</organism>
<dbReference type="EMBL" id="JBHSNQ010000190">
    <property type="protein sequence ID" value="MFC5543128.1"/>
    <property type="molecule type" value="Genomic_DNA"/>
</dbReference>
<keyword evidence="1" id="KW-0808">Transferase</keyword>
<sequence length="127" mass="15064">MWKLVNGKLLQTIDTSRIKYKTRISKALLDDLKIMADKNNTYVGYLLENGFENILKENAITFDKKNRPKDRVEFRTTCDKELLERLKKFAKDHQLNLNDVIEASVAYINTNDVKQESWRYRVEYEGE</sequence>
<accession>A0ABW0RGR2</accession>
<keyword evidence="1" id="KW-0489">Methyltransferase</keyword>
<dbReference type="GO" id="GO:0008168">
    <property type="term" value="F:methyltransferase activity"/>
    <property type="evidence" value="ECO:0007669"/>
    <property type="project" value="UniProtKB-KW"/>
</dbReference>
<gene>
    <name evidence="1" type="ORF">ACFPOH_15575</name>
</gene>